<evidence type="ECO:0000313" key="1">
    <source>
        <dbReference type="EMBL" id="CAF4240422.1"/>
    </source>
</evidence>
<protein>
    <submittedName>
        <fullName evidence="2">Uncharacterized protein</fullName>
    </submittedName>
</protein>
<sequence>MPQVVDSLATFVASTGLVTKDKFLAGMAMDDINFETRVSWKYACSR</sequence>
<dbReference type="AlphaFoldDB" id="A0A8S2SMW6"/>
<dbReference type="EMBL" id="CAJOBI010045273">
    <property type="protein sequence ID" value="CAF4344508.1"/>
    <property type="molecule type" value="Genomic_DNA"/>
</dbReference>
<reference evidence="2" key="1">
    <citation type="submission" date="2021-02" db="EMBL/GenBank/DDBJ databases">
        <authorList>
            <person name="Nowell W R."/>
        </authorList>
    </citation>
    <scope>NUCLEOTIDE SEQUENCE</scope>
</reference>
<comment type="caution">
    <text evidence="2">The sequence shown here is derived from an EMBL/GenBank/DDBJ whole genome shotgun (WGS) entry which is preliminary data.</text>
</comment>
<feature type="non-terminal residue" evidence="2">
    <location>
        <position position="46"/>
    </location>
</feature>
<proteinExistence type="predicted"/>
<dbReference type="EMBL" id="CAJOBH010024222">
    <property type="protein sequence ID" value="CAF4240422.1"/>
    <property type="molecule type" value="Genomic_DNA"/>
</dbReference>
<evidence type="ECO:0000313" key="5">
    <source>
        <dbReference type="Proteomes" id="UP000681967"/>
    </source>
</evidence>
<dbReference type="EMBL" id="CAJOBJ010048849">
    <property type="protein sequence ID" value="CAF4363870.1"/>
    <property type="molecule type" value="Genomic_DNA"/>
</dbReference>
<evidence type="ECO:0000313" key="4">
    <source>
        <dbReference type="EMBL" id="CAF4363870.1"/>
    </source>
</evidence>
<name>A0A8S2SMW6_9BILA</name>
<dbReference type="EMBL" id="CAJOBH010024244">
    <property type="protein sequence ID" value="CAF4240571.1"/>
    <property type="molecule type" value="Genomic_DNA"/>
</dbReference>
<gene>
    <name evidence="1" type="ORF">BYL167_LOCUS25146</name>
    <name evidence="2" type="ORF">BYL167_LOCUS25152</name>
    <name evidence="4" type="ORF">GIL414_LOCUS28527</name>
    <name evidence="3" type="ORF">SMN809_LOCUS27955</name>
</gene>
<dbReference type="Proteomes" id="UP000676336">
    <property type="component" value="Unassembled WGS sequence"/>
</dbReference>
<evidence type="ECO:0000313" key="2">
    <source>
        <dbReference type="EMBL" id="CAF4240571.1"/>
    </source>
</evidence>
<dbReference type="Proteomes" id="UP000681720">
    <property type="component" value="Unassembled WGS sequence"/>
</dbReference>
<evidence type="ECO:0000313" key="3">
    <source>
        <dbReference type="EMBL" id="CAF4344508.1"/>
    </source>
</evidence>
<organism evidence="2 5">
    <name type="scientific">Rotaria magnacalcarata</name>
    <dbReference type="NCBI Taxonomy" id="392030"/>
    <lineage>
        <taxon>Eukaryota</taxon>
        <taxon>Metazoa</taxon>
        <taxon>Spiralia</taxon>
        <taxon>Gnathifera</taxon>
        <taxon>Rotifera</taxon>
        <taxon>Eurotatoria</taxon>
        <taxon>Bdelloidea</taxon>
        <taxon>Philodinida</taxon>
        <taxon>Philodinidae</taxon>
        <taxon>Rotaria</taxon>
    </lineage>
</organism>
<dbReference type="Proteomes" id="UP000681967">
    <property type="component" value="Unassembled WGS sequence"/>
</dbReference>
<accession>A0A8S2SMW6</accession>